<dbReference type="RefSeq" id="WP_166284642.1">
    <property type="nucleotide sequence ID" value="NZ_JAANNP010000103.1"/>
</dbReference>
<dbReference type="PANTHER" id="PTHR19328:SF75">
    <property type="entry name" value="ALDOSE SUGAR DEHYDROGENASE YLII"/>
    <property type="match status" value="1"/>
</dbReference>
<dbReference type="EMBL" id="JAANNP010000103">
    <property type="protein sequence ID" value="NHC16176.1"/>
    <property type="molecule type" value="Genomic_DNA"/>
</dbReference>
<dbReference type="PANTHER" id="PTHR19328">
    <property type="entry name" value="HEDGEHOG-INTERACTING PROTEIN"/>
    <property type="match status" value="1"/>
</dbReference>
<feature type="signal peptide" evidence="1">
    <location>
        <begin position="1"/>
        <end position="24"/>
    </location>
</feature>
<dbReference type="Proteomes" id="UP000800981">
    <property type="component" value="Unassembled WGS sequence"/>
</dbReference>
<dbReference type="InterPro" id="IPR011041">
    <property type="entry name" value="Quinoprot_gluc/sorb_DH_b-prop"/>
</dbReference>
<keyword evidence="1" id="KW-0732">Signal</keyword>
<dbReference type="InterPro" id="IPR011042">
    <property type="entry name" value="6-blade_b-propeller_TolB-like"/>
</dbReference>
<dbReference type="Pfam" id="PF07995">
    <property type="entry name" value="GSDH"/>
    <property type="match status" value="1"/>
</dbReference>
<dbReference type="Gene3D" id="2.120.10.30">
    <property type="entry name" value="TolB, C-terminal domain"/>
    <property type="match status" value="1"/>
</dbReference>
<dbReference type="InterPro" id="IPR012938">
    <property type="entry name" value="Glc/Sorbosone_DH"/>
</dbReference>
<dbReference type="Pfam" id="PF13385">
    <property type="entry name" value="Laminin_G_3"/>
    <property type="match status" value="1"/>
</dbReference>
<feature type="domain" description="Glucose/Sorbosone dehydrogenase" evidence="2">
    <location>
        <begin position="95"/>
        <end position="427"/>
    </location>
</feature>
<feature type="chain" id="PRO_5046206696" description="Glucose/Sorbosone dehydrogenase domain-containing protein" evidence="1">
    <location>
        <begin position="25"/>
        <end position="784"/>
    </location>
</feature>
<dbReference type="SUPFAM" id="SSF50952">
    <property type="entry name" value="Soluble quinoprotein glucose dehydrogenase"/>
    <property type="match status" value="1"/>
</dbReference>
<gene>
    <name evidence="3" type="ORF">G9H71_20530</name>
</gene>
<name>A0ABX0H1F9_9ACTN</name>
<proteinExistence type="predicted"/>
<keyword evidence="4" id="KW-1185">Reference proteome</keyword>
<evidence type="ECO:0000313" key="3">
    <source>
        <dbReference type="EMBL" id="NHC16176.1"/>
    </source>
</evidence>
<evidence type="ECO:0000313" key="4">
    <source>
        <dbReference type="Proteomes" id="UP000800981"/>
    </source>
</evidence>
<comment type="caution">
    <text evidence="3">The sequence shown here is derived from an EMBL/GenBank/DDBJ whole genome shotgun (WGS) entry which is preliminary data.</text>
</comment>
<dbReference type="InterPro" id="IPR013320">
    <property type="entry name" value="ConA-like_dom_sf"/>
</dbReference>
<dbReference type="SUPFAM" id="SSF49899">
    <property type="entry name" value="Concanavalin A-like lectins/glucanases"/>
    <property type="match status" value="1"/>
</dbReference>
<organism evidence="3 4">
    <name type="scientific">Motilibacter deserti</name>
    <dbReference type="NCBI Taxonomy" id="2714956"/>
    <lineage>
        <taxon>Bacteria</taxon>
        <taxon>Bacillati</taxon>
        <taxon>Actinomycetota</taxon>
        <taxon>Actinomycetes</taxon>
        <taxon>Motilibacterales</taxon>
        <taxon>Motilibacteraceae</taxon>
        <taxon>Motilibacter</taxon>
    </lineage>
</organism>
<dbReference type="Gene3D" id="2.60.120.200">
    <property type="match status" value="1"/>
</dbReference>
<evidence type="ECO:0000259" key="2">
    <source>
        <dbReference type="Pfam" id="PF07995"/>
    </source>
</evidence>
<accession>A0ABX0H1F9</accession>
<evidence type="ECO:0000256" key="1">
    <source>
        <dbReference type="SAM" id="SignalP"/>
    </source>
</evidence>
<sequence>MRKPRYLIPVAALAAATLLVPVTAASGVAATDVSAAASVVLTDPIPEEAAAARLGLVVEEFAQFPKSEPFPAPTDARLMRHARINNLAEIRDGSGRMYVPDLNGSLYLLDDDGEPWEYLDVRETVGADFFSGRGLGQGFGFAAFHPAFASNGLFYTVHTEAFGALTSKTPDLTPQRGTIFHGVITEWKATDPAADVFSGTRREVLRLGFGGQIHGIQQIDFNPNATPRDADYGLLYIAAGDGGLGASVGNNDPQNLAVPHGKILRIDPTGRDSANGKYGIPAVNPFVGQAGALGEIFAIGMRDPHRFSWDPGGKQRMFMGHIGEKDLEAVYDVRAGDDLGWPQREGPFLYNKSDRCNLYSLPDDDESYGFTYPVAAYDHDPPPGYSCTADVGHAVSGGYVYRGKKLGKLGGTYIFGDLVDGRIFYTEEAKMVRGSGELAPMHELAVFTPDGREVSMPILAGDNRVDLRFGRDAEGELYLIAKANGKVWKVVGVQRVERDEVVHPNVARDLQAYYDFEHPVPGNPAKEDDQGLSGTDITLVNGGDDMRMRDGAFRASRNSMQVQQADVAAGRGAWKAGVYSPTGVPTLRAFNAVQSTTVMGWFKMTGDGPSPNTNTANPNDYYNAIGLAGVLTGNSDGHAVRALLELIDVNGTLRLVALGRRIDTGASQTFAANADWRTLLPQGEWVHLAATFDFDAGTMALYRNGKPIPGFYTASGDPWQRTGPRPYLSSPTDPRGIKIGGSFPQDLSERNPCNCRMDSLMFLDRALTKVEVGQQYRRMTEHGR</sequence>
<reference evidence="3 4" key="1">
    <citation type="submission" date="2020-03" db="EMBL/GenBank/DDBJ databases">
        <title>Two novel Motilibacter sp.</title>
        <authorList>
            <person name="Liu S."/>
        </authorList>
    </citation>
    <scope>NUCLEOTIDE SEQUENCE [LARGE SCALE GENOMIC DNA]</scope>
    <source>
        <strain evidence="3 4">E257</strain>
    </source>
</reference>
<protein>
    <recommendedName>
        <fullName evidence="2">Glucose/Sorbosone dehydrogenase domain-containing protein</fullName>
    </recommendedName>
</protein>